<evidence type="ECO:0008006" key="3">
    <source>
        <dbReference type="Google" id="ProtNLM"/>
    </source>
</evidence>
<reference evidence="1 2" key="1">
    <citation type="submission" date="2016-08" db="EMBL/GenBank/DDBJ databases">
        <title>Draft genome of Amylibacter sp. strain 4G11.</title>
        <authorList>
            <person name="Wong S.-K."/>
            <person name="Hamasaki K."/>
            <person name="Yoshizawa S."/>
        </authorList>
    </citation>
    <scope>NUCLEOTIDE SEQUENCE [LARGE SCALE GENOMIC DNA]</scope>
    <source>
        <strain evidence="1 2">4G11</strain>
    </source>
</reference>
<evidence type="ECO:0000313" key="1">
    <source>
        <dbReference type="EMBL" id="PIB23434.1"/>
    </source>
</evidence>
<proteinExistence type="predicted"/>
<dbReference type="Proteomes" id="UP000231516">
    <property type="component" value="Unassembled WGS sequence"/>
</dbReference>
<dbReference type="AlphaFoldDB" id="A0A2G5K3Y0"/>
<organism evidence="1 2">
    <name type="scientific">Paramylibacter kogurei</name>
    <dbReference type="NCBI Taxonomy" id="1889778"/>
    <lineage>
        <taxon>Bacteria</taxon>
        <taxon>Pseudomonadati</taxon>
        <taxon>Pseudomonadota</taxon>
        <taxon>Alphaproteobacteria</taxon>
        <taxon>Rhodobacterales</taxon>
        <taxon>Paracoccaceae</taxon>
        <taxon>Paramylibacter</taxon>
    </lineage>
</organism>
<dbReference type="OrthoDB" id="9342475at2"/>
<dbReference type="InterPro" id="IPR011049">
    <property type="entry name" value="Serralysin-like_metalloprot_C"/>
</dbReference>
<dbReference type="Gene3D" id="2.150.10.10">
    <property type="entry name" value="Serralysin-like metalloprotease, C-terminal"/>
    <property type="match status" value="1"/>
</dbReference>
<accession>A0A2G5K3Y0</accession>
<dbReference type="RefSeq" id="WP_099594151.1">
    <property type="nucleotide sequence ID" value="NZ_MDGM01000013.1"/>
</dbReference>
<sequence>MAAFYDTPDGSFRFYGDFVYDDDGLPVSGILTRVIGYSVDGGNRQSVSRITDISFDIADTPGITQNVPYFYLSRTQDASLSFFNNADETIYLDHAYTIGVDTSFDTVDRAIINRAMDSVVTLENIESFTGNKLQDSLVRIQNGVDLVSVQESDNVRIHGGDMREYVLVYDSTDVYVSTGLGAQGEGSSNFAVVSLRGVDDFRVNGSGDTENVYLVDYEDTDANGDPVTRATENGVVFTRDGDDNIWTEGEGNRIYGGDGNDDFAISGGTDKLFGGSGDDHFQFILGAQDFSTRIRDFDANADYLSFYSPGGGFYNAQEAYDLFLENAVQRGGDVIVRIEDNRIVLHDTSMNDIDVDNFIFGAPIEAG</sequence>
<evidence type="ECO:0000313" key="2">
    <source>
        <dbReference type="Proteomes" id="UP000231516"/>
    </source>
</evidence>
<name>A0A2G5K3Y0_9RHOB</name>
<gene>
    <name evidence="1" type="ORF">BFP76_07740</name>
</gene>
<comment type="caution">
    <text evidence="1">The sequence shown here is derived from an EMBL/GenBank/DDBJ whole genome shotgun (WGS) entry which is preliminary data.</text>
</comment>
<dbReference type="SUPFAM" id="SSF51120">
    <property type="entry name" value="beta-Roll"/>
    <property type="match status" value="1"/>
</dbReference>
<protein>
    <recommendedName>
        <fullName evidence="3">Peptidase M10 serralysin C-terminal domain-containing protein</fullName>
    </recommendedName>
</protein>
<keyword evidence="2" id="KW-1185">Reference proteome</keyword>
<dbReference type="EMBL" id="MDGM01000013">
    <property type="protein sequence ID" value="PIB23434.1"/>
    <property type="molecule type" value="Genomic_DNA"/>
</dbReference>